<evidence type="ECO:0000313" key="2">
    <source>
        <dbReference type="Proteomes" id="UP000000939"/>
    </source>
</evidence>
<dbReference type="KEGG" id="ant:Arnit_0628"/>
<dbReference type="HOGENOM" id="CLU_2748972_0_0_7"/>
<keyword evidence="2" id="KW-1185">Reference proteome</keyword>
<accession>D5V260</accession>
<gene>
    <name evidence="1" type="ordered locus">Arnit_0628</name>
</gene>
<reference evidence="1 2" key="1">
    <citation type="journal article" date="2010" name="Stand. Genomic Sci.">
        <title>Complete genome sequence of Arcobacter nitrofigilis type strain (CI).</title>
        <authorList>
            <person name="Pati A."/>
            <person name="Gronow S."/>
            <person name="Lapidus A."/>
            <person name="Copeland A."/>
            <person name="Glavina Del Rio T."/>
            <person name="Nolan M."/>
            <person name="Lucas S."/>
            <person name="Tice H."/>
            <person name="Cheng J.F."/>
            <person name="Han C."/>
            <person name="Chertkov O."/>
            <person name="Bruce D."/>
            <person name="Tapia R."/>
            <person name="Goodwin L."/>
            <person name="Pitluck S."/>
            <person name="Liolios K."/>
            <person name="Ivanova N."/>
            <person name="Mavromatis K."/>
            <person name="Chen A."/>
            <person name="Palaniappan K."/>
            <person name="Land M."/>
            <person name="Hauser L."/>
            <person name="Chang Y.J."/>
            <person name="Jeffries C.D."/>
            <person name="Detter J.C."/>
            <person name="Rohde M."/>
            <person name="Goker M."/>
            <person name="Bristow J."/>
            <person name="Eisen J.A."/>
            <person name="Markowitz V."/>
            <person name="Hugenholtz P."/>
            <person name="Klenk H.P."/>
            <person name="Kyrpides N.C."/>
        </authorList>
    </citation>
    <scope>NUCLEOTIDE SEQUENCE [LARGE SCALE GENOMIC DNA]</scope>
    <source>
        <strain evidence="2">ATCC 33309 / DSM 7299 / CCUG 15893 / LMG 7604 / NCTC 12251 / CI</strain>
    </source>
</reference>
<proteinExistence type="predicted"/>
<dbReference type="STRING" id="572480.Arnit_0628"/>
<organism evidence="1 2">
    <name type="scientific">Arcobacter nitrofigilis (strain ATCC 33309 / DSM 7299 / CCUG 15893 / LMG 7604 / NCTC 12251 / CI)</name>
    <name type="common">Campylobacter nitrofigilis</name>
    <dbReference type="NCBI Taxonomy" id="572480"/>
    <lineage>
        <taxon>Bacteria</taxon>
        <taxon>Pseudomonadati</taxon>
        <taxon>Campylobacterota</taxon>
        <taxon>Epsilonproteobacteria</taxon>
        <taxon>Campylobacterales</taxon>
        <taxon>Arcobacteraceae</taxon>
        <taxon>Arcobacter</taxon>
    </lineage>
</organism>
<protein>
    <submittedName>
        <fullName evidence="1">Uncharacterized protein</fullName>
    </submittedName>
</protein>
<name>D5V260_ARCNC</name>
<dbReference type="RefSeq" id="WP_013134438.1">
    <property type="nucleotide sequence ID" value="NC_014166.1"/>
</dbReference>
<dbReference type="AlphaFoldDB" id="D5V260"/>
<dbReference type="Proteomes" id="UP000000939">
    <property type="component" value="Chromosome"/>
</dbReference>
<evidence type="ECO:0000313" key="1">
    <source>
        <dbReference type="EMBL" id="ADG92293.1"/>
    </source>
</evidence>
<dbReference type="EMBL" id="CP001999">
    <property type="protein sequence ID" value="ADG92293.1"/>
    <property type="molecule type" value="Genomic_DNA"/>
</dbReference>
<sequence length="70" mass="8349">MYTNTYPIFEEIKEEILKQDLMEIIESAISLYDGNINLAIQDYIEAEYELVKEFDYDYAYDSYKDNLLTA</sequence>